<evidence type="ECO:0000313" key="3">
    <source>
        <dbReference type="WBParaSite" id="jg466"/>
    </source>
</evidence>
<feature type="region of interest" description="Disordered" evidence="1">
    <location>
        <begin position="62"/>
        <end position="115"/>
    </location>
</feature>
<dbReference type="AlphaFoldDB" id="A0A915EAQ3"/>
<feature type="compositionally biased region" description="Acidic residues" evidence="1">
    <location>
        <begin position="93"/>
        <end position="110"/>
    </location>
</feature>
<accession>A0A915EAQ3</accession>
<evidence type="ECO:0000313" key="2">
    <source>
        <dbReference type="Proteomes" id="UP000887574"/>
    </source>
</evidence>
<reference evidence="3" key="1">
    <citation type="submission" date="2022-11" db="UniProtKB">
        <authorList>
            <consortium name="WormBaseParasite"/>
        </authorList>
    </citation>
    <scope>IDENTIFICATION</scope>
</reference>
<keyword evidence="2" id="KW-1185">Reference proteome</keyword>
<feature type="compositionally biased region" description="Low complexity" evidence="1">
    <location>
        <begin position="183"/>
        <end position="198"/>
    </location>
</feature>
<organism evidence="2 3">
    <name type="scientific">Ditylenchus dipsaci</name>
    <dbReference type="NCBI Taxonomy" id="166011"/>
    <lineage>
        <taxon>Eukaryota</taxon>
        <taxon>Metazoa</taxon>
        <taxon>Ecdysozoa</taxon>
        <taxon>Nematoda</taxon>
        <taxon>Chromadorea</taxon>
        <taxon>Rhabditida</taxon>
        <taxon>Tylenchina</taxon>
        <taxon>Tylenchomorpha</taxon>
        <taxon>Sphaerularioidea</taxon>
        <taxon>Anguinidae</taxon>
        <taxon>Anguininae</taxon>
        <taxon>Ditylenchus</taxon>
    </lineage>
</organism>
<proteinExistence type="predicted"/>
<sequence>MQIMTAKPIEQQQRKSDDSGDGEYVVEKILDSRKKGNGIQYLNCEKLIADFEAIAVVIDENDEKISHDSVDEATKVTQKEASGDAAKETAQDAGEEAGEDTTEDAGEEAAEDAKKGVPVIGAFLDQYTLVLNFVDQDQKKSDIVDPSATDAKKSDSKPKKKKSKHKKSKDPESKSRTARRRSTAVAASTTKSLSTWKG</sequence>
<feature type="compositionally biased region" description="Basic and acidic residues" evidence="1">
    <location>
        <begin position="63"/>
        <end position="90"/>
    </location>
</feature>
<evidence type="ECO:0000256" key="1">
    <source>
        <dbReference type="SAM" id="MobiDB-lite"/>
    </source>
</evidence>
<dbReference type="CDD" id="cd00024">
    <property type="entry name" value="CD_CSD"/>
    <property type="match status" value="1"/>
</dbReference>
<dbReference type="Proteomes" id="UP000887574">
    <property type="component" value="Unplaced"/>
</dbReference>
<feature type="compositionally biased region" description="Basic residues" evidence="1">
    <location>
        <begin position="158"/>
        <end position="168"/>
    </location>
</feature>
<dbReference type="WBParaSite" id="jg466">
    <property type="protein sequence ID" value="jg466"/>
    <property type="gene ID" value="jg466"/>
</dbReference>
<name>A0A915EAQ3_9BILA</name>
<feature type="region of interest" description="Disordered" evidence="1">
    <location>
        <begin position="138"/>
        <end position="198"/>
    </location>
</feature>
<protein>
    <submittedName>
        <fullName evidence="3">Uncharacterized protein</fullName>
    </submittedName>
</protein>
<feature type="region of interest" description="Disordered" evidence="1">
    <location>
        <begin position="1"/>
        <end position="23"/>
    </location>
</feature>